<evidence type="ECO:0000313" key="10">
    <source>
        <dbReference type="EMBL" id="GHE05721.1"/>
    </source>
</evidence>
<evidence type="ECO:0000256" key="9">
    <source>
        <dbReference type="RuleBase" id="RU000612"/>
    </source>
</evidence>
<evidence type="ECO:0000256" key="6">
    <source>
        <dbReference type="ARBA" id="ARBA00023235"/>
    </source>
</evidence>
<keyword evidence="3 8" id="KW-0312">Gluconeogenesis</keyword>
<dbReference type="PROSITE" id="PS51463">
    <property type="entry name" value="P_GLUCOSE_ISOMERASE_3"/>
    <property type="match status" value="1"/>
</dbReference>
<evidence type="ECO:0000256" key="4">
    <source>
        <dbReference type="ARBA" id="ARBA00022490"/>
    </source>
</evidence>
<dbReference type="GO" id="GO:0097367">
    <property type="term" value="F:carbohydrate derivative binding"/>
    <property type="evidence" value="ECO:0007669"/>
    <property type="project" value="InterPro"/>
</dbReference>
<gene>
    <name evidence="10" type="primary">pgi1</name>
    <name evidence="8" type="synonym">pgi</name>
    <name evidence="10" type="ORF">GCM10010339_42790</name>
</gene>
<dbReference type="CDD" id="cd05015">
    <property type="entry name" value="SIS_PGI_1"/>
    <property type="match status" value="1"/>
</dbReference>
<dbReference type="InterPro" id="IPR035476">
    <property type="entry name" value="SIS_PGI_1"/>
</dbReference>
<dbReference type="CDD" id="cd05016">
    <property type="entry name" value="SIS_PGI_2"/>
    <property type="match status" value="1"/>
</dbReference>
<feature type="active site" evidence="8">
    <location>
        <position position="513"/>
    </location>
</feature>
<dbReference type="Pfam" id="PF00342">
    <property type="entry name" value="PGI"/>
    <property type="match status" value="1"/>
</dbReference>
<dbReference type="HAMAP" id="MF_00473">
    <property type="entry name" value="G6P_isomerase"/>
    <property type="match status" value="1"/>
</dbReference>
<accession>A0A918YJU8</accession>
<dbReference type="AlphaFoldDB" id="A0A918YJU8"/>
<comment type="similarity">
    <text evidence="2 8 9">Belongs to the GPI family.</text>
</comment>
<evidence type="ECO:0000256" key="3">
    <source>
        <dbReference type="ARBA" id="ARBA00022432"/>
    </source>
</evidence>
<dbReference type="InterPro" id="IPR018189">
    <property type="entry name" value="Phosphoglucose_isomerase_CS"/>
</dbReference>
<evidence type="ECO:0000256" key="7">
    <source>
        <dbReference type="ARBA" id="ARBA00029321"/>
    </source>
</evidence>
<dbReference type="PROSITE" id="PS00174">
    <property type="entry name" value="P_GLUCOSE_ISOMERASE_2"/>
    <property type="match status" value="1"/>
</dbReference>
<dbReference type="PANTHER" id="PTHR11469">
    <property type="entry name" value="GLUCOSE-6-PHOSPHATE ISOMERASE"/>
    <property type="match status" value="1"/>
</dbReference>
<comment type="caution">
    <text evidence="10">The sequence shown here is derived from an EMBL/GenBank/DDBJ whole genome shotgun (WGS) entry which is preliminary data.</text>
</comment>
<dbReference type="GO" id="GO:0005829">
    <property type="term" value="C:cytosol"/>
    <property type="evidence" value="ECO:0007669"/>
    <property type="project" value="TreeGrafter"/>
</dbReference>
<feature type="active site" evidence="8">
    <location>
        <position position="389"/>
    </location>
</feature>
<dbReference type="NCBIfam" id="NF001211">
    <property type="entry name" value="PRK00179.1"/>
    <property type="match status" value="1"/>
</dbReference>
<dbReference type="Gene3D" id="3.40.50.10490">
    <property type="entry name" value="Glucose-6-phosphate isomerase like protein, domain 1"/>
    <property type="match status" value="2"/>
</dbReference>
<comment type="pathway">
    <text evidence="8">Carbohydrate biosynthesis; gluconeogenesis.</text>
</comment>
<proteinExistence type="inferred from homology"/>
<dbReference type="FunFam" id="3.40.50.10490:FF:000018">
    <property type="entry name" value="Glucose-6-phosphate isomerase"/>
    <property type="match status" value="1"/>
</dbReference>
<evidence type="ECO:0000313" key="11">
    <source>
        <dbReference type="Proteomes" id="UP000655443"/>
    </source>
</evidence>
<dbReference type="InterPro" id="IPR046348">
    <property type="entry name" value="SIS_dom_sf"/>
</dbReference>
<feature type="active site" description="Proton donor" evidence="8">
    <location>
        <position position="358"/>
    </location>
</feature>
<evidence type="ECO:0000256" key="1">
    <source>
        <dbReference type="ARBA" id="ARBA00004926"/>
    </source>
</evidence>
<dbReference type="GO" id="GO:0006094">
    <property type="term" value="P:gluconeogenesis"/>
    <property type="evidence" value="ECO:0007669"/>
    <property type="project" value="UniProtKB-UniRule"/>
</dbReference>
<dbReference type="SUPFAM" id="SSF53697">
    <property type="entry name" value="SIS domain"/>
    <property type="match status" value="1"/>
</dbReference>
<dbReference type="GO" id="GO:0006096">
    <property type="term" value="P:glycolytic process"/>
    <property type="evidence" value="ECO:0007669"/>
    <property type="project" value="UniProtKB-UniRule"/>
</dbReference>
<dbReference type="InterPro" id="IPR023096">
    <property type="entry name" value="G6P_Isomerase_C"/>
</dbReference>
<dbReference type="PANTHER" id="PTHR11469:SF1">
    <property type="entry name" value="GLUCOSE-6-PHOSPHATE ISOMERASE"/>
    <property type="match status" value="1"/>
</dbReference>
<evidence type="ECO:0000256" key="5">
    <source>
        <dbReference type="ARBA" id="ARBA00023152"/>
    </source>
</evidence>
<dbReference type="Proteomes" id="UP000655443">
    <property type="component" value="Unassembled WGS sequence"/>
</dbReference>
<sequence length="552" mass="61000">MAESEFPKLVNRPEWAALADHRAEGRPHLRELFAADPGRAERYAVRVGDLYIDYSKHLITDETLALLQELAGATGVFALRDAMFRGERINVTENRAVLHTALRAARDAVIEVDGENVVPNVHAVLDKMARFAGRIRSGEWTGHTGKRIKNVVNIGIGGSDLGPAMAYEVLRPYTARELTFRFVSNVDGADLHEATRDLDPAETLFIVASKTFTTIETITNATSARSWLLKAFDGEEKAVAKHFVALSTNAEKVTEFGIDPDNMFEFWDWVGGRYSYDSAIGLSLMIAIGPDRFREMLDGFRLMDEHFRTAPAEANAPLLLGLLGIWYGNFFDAQSHAVLPYSHYLSKFTAYLQQLDMESNGKSVQRDGEPVQWQTGPVVWGTPGTNGQHAYYQLIHQGTKLIPADFIGFARPVDELSGELKAQHDLLMANFFAQTQALAFGKTAEEVRAESVAEEQVPHRTFLGDHPTTTILAGELTPSVLGQLIALYEHKVFVQGAVWNIDSFDQWGVELGKVLAKRVEPALTEGADVPGLDPSSQALVGVYRTLKNASEN</sequence>
<dbReference type="PRINTS" id="PR00662">
    <property type="entry name" value="G6PISOMERASE"/>
</dbReference>
<dbReference type="Gene3D" id="1.10.1390.10">
    <property type="match status" value="1"/>
</dbReference>
<keyword evidence="4 8" id="KW-0963">Cytoplasm</keyword>
<dbReference type="GO" id="GO:0004347">
    <property type="term" value="F:glucose-6-phosphate isomerase activity"/>
    <property type="evidence" value="ECO:0007669"/>
    <property type="project" value="UniProtKB-UniRule"/>
</dbReference>
<keyword evidence="6 8" id="KW-0413">Isomerase</keyword>
<evidence type="ECO:0000256" key="2">
    <source>
        <dbReference type="ARBA" id="ARBA00006604"/>
    </source>
</evidence>
<evidence type="ECO:0000256" key="8">
    <source>
        <dbReference type="HAMAP-Rule" id="MF_00473"/>
    </source>
</evidence>
<comment type="catalytic activity">
    <reaction evidence="7 8 9">
        <text>alpha-D-glucose 6-phosphate = beta-D-fructose 6-phosphate</text>
        <dbReference type="Rhea" id="RHEA:11816"/>
        <dbReference type="ChEBI" id="CHEBI:57634"/>
        <dbReference type="ChEBI" id="CHEBI:58225"/>
        <dbReference type="EC" id="5.3.1.9"/>
    </reaction>
</comment>
<protein>
    <recommendedName>
        <fullName evidence="8">Glucose-6-phosphate isomerase</fullName>
        <shortName evidence="8">GPI</shortName>
        <ecNumber evidence="8">5.3.1.9</ecNumber>
    </recommendedName>
    <alternativeName>
        <fullName evidence="8">Phosphoglucose isomerase</fullName>
        <shortName evidence="8">PGI</shortName>
    </alternativeName>
    <alternativeName>
        <fullName evidence="8">Phosphohexose isomerase</fullName>
        <shortName evidence="8">PHI</shortName>
    </alternativeName>
</protein>
<dbReference type="EMBL" id="BMVG01000009">
    <property type="protein sequence ID" value="GHE05721.1"/>
    <property type="molecule type" value="Genomic_DNA"/>
</dbReference>
<organism evidence="10 11">
    <name type="scientific">Streptomyces alanosinicus</name>
    <dbReference type="NCBI Taxonomy" id="68171"/>
    <lineage>
        <taxon>Bacteria</taxon>
        <taxon>Bacillati</taxon>
        <taxon>Actinomycetota</taxon>
        <taxon>Actinomycetes</taxon>
        <taxon>Kitasatosporales</taxon>
        <taxon>Streptomycetaceae</taxon>
        <taxon>Streptomyces</taxon>
    </lineage>
</organism>
<dbReference type="RefSeq" id="WP_189954709.1">
    <property type="nucleotide sequence ID" value="NZ_BMVG01000009.1"/>
</dbReference>
<reference evidence="10" key="2">
    <citation type="submission" date="2020-09" db="EMBL/GenBank/DDBJ databases">
        <authorList>
            <person name="Sun Q."/>
            <person name="Ohkuma M."/>
        </authorList>
    </citation>
    <scope>NUCLEOTIDE SEQUENCE</scope>
    <source>
        <strain evidence="10">JCM 4714</strain>
    </source>
</reference>
<name>A0A918YJU8_9ACTN</name>
<comment type="function">
    <text evidence="8">Catalyzes the reversible isomerization of glucose-6-phosphate to fructose-6-phosphate.</text>
</comment>
<reference evidence="10" key="1">
    <citation type="journal article" date="2014" name="Int. J. Syst. Evol. Microbiol.">
        <title>Complete genome sequence of Corynebacterium casei LMG S-19264T (=DSM 44701T), isolated from a smear-ripened cheese.</title>
        <authorList>
            <consortium name="US DOE Joint Genome Institute (JGI-PGF)"/>
            <person name="Walter F."/>
            <person name="Albersmeier A."/>
            <person name="Kalinowski J."/>
            <person name="Ruckert C."/>
        </authorList>
    </citation>
    <scope>NUCLEOTIDE SEQUENCE</scope>
    <source>
        <strain evidence="10">JCM 4714</strain>
    </source>
</reference>
<keyword evidence="5 8" id="KW-0324">Glycolysis</keyword>
<dbReference type="InterPro" id="IPR035482">
    <property type="entry name" value="SIS_PGI_2"/>
</dbReference>
<comment type="pathway">
    <text evidence="1 8 9">Carbohydrate degradation; glycolysis; D-glyceraldehyde 3-phosphate and glycerone phosphate from D-glucose: step 2/4.</text>
</comment>
<dbReference type="GO" id="GO:0051156">
    <property type="term" value="P:glucose 6-phosphate metabolic process"/>
    <property type="evidence" value="ECO:0007669"/>
    <property type="project" value="TreeGrafter"/>
</dbReference>
<keyword evidence="11" id="KW-1185">Reference proteome</keyword>
<comment type="subcellular location">
    <subcellularLocation>
        <location evidence="8">Cytoplasm</location>
    </subcellularLocation>
</comment>
<dbReference type="InterPro" id="IPR001672">
    <property type="entry name" value="G6P_Isomerase"/>
</dbReference>
<dbReference type="EC" id="5.3.1.9" evidence="8"/>
<dbReference type="GO" id="GO:0048029">
    <property type="term" value="F:monosaccharide binding"/>
    <property type="evidence" value="ECO:0007669"/>
    <property type="project" value="TreeGrafter"/>
</dbReference>